<feature type="region of interest" description="Disordered" evidence="1">
    <location>
        <begin position="95"/>
        <end position="114"/>
    </location>
</feature>
<dbReference type="EMBL" id="JAQOSQ010000005">
    <property type="protein sequence ID" value="MDJ1183005.1"/>
    <property type="molecule type" value="Genomic_DNA"/>
</dbReference>
<evidence type="ECO:0000313" key="3">
    <source>
        <dbReference type="EMBL" id="MDJ1183005.1"/>
    </source>
</evidence>
<dbReference type="SUPFAM" id="SSF47090">
    <property type="entry name" value="PGBD-like"/>
    <property type="match status" value="3"/>
</dbReference>
<evidence type="ECO:0000256" key="1">
    <source>
        <dbReference type="SAM" id="MobiDB-lite"/>
    </source>
</evidence>
<dbReference type="Pfam" id="PF01471">
    <property type="entry name" value="PG_binding_1"/>
    <property type="match status" value="3"/>
</dbReference>
<gene>
    <name evidence="3" type="ORF">PMH09_07340</name>
</gene>
<organism evidence="3 4">
    <name type="scientific">Roseofilum casamattae BLCC-M143</name>
    <dbReference type="NCBI Taxonomy" id="3022442"/>
    <lineage>
        <taxon>Bacteria</taxon>
        <taxon>Bacillati</taxon>
        <taxon>Cyanobacteriota</taxon>
        <taxon>Cyanophyceae</taxon>
        <taxon>Desertifilales</taxon>
        <taxon>Desertifilaceae</taxon>
        <taxon>Roseofilum</taxon>
        <taxon>Roseofilum casamattae</taxon>
    </lineage>
</organism>
<dbReference type="InterPro" id="IPR036365">
    <property type="entry name" value="PGBD-like_sf"/>
</dbReference>
<feature type="domain" description="Peptidoglycan binding-like" evidence="2">
    <location>
        <begin position="113"/>
        <end position="169"/>
    </location>
</feature>
<evidence type="ECO:0000313" key="4">
    <source>
        <dbReference type="Proteomes" id="UP001232992"/>
    </source>
</evidence>
<evidence type="ECO:0000259" key="2">
    <source>
        <dbReference type="Pfam" id="PF01471"/>
    </source>
</evidence>
<protein>
    <submittedName>
        <fullName evidence="3">Peptidoglycan-binding protein</fullName>
    </submittedName>
</protein>
<sequence>MNKCPSLASMVRATLTFVAIVGCAILPARSLEIGENGPEVRELQEKLRALGYFNLPPTGLFREVTRDAVIRFQSDRGLVPDGIVGAETWRRLREGSARNSTPVNKGFLERGDRGPQVRTLQEKLTAAGVYDGPITGVYGTLTEAAVRRYQEAQGLTVDGLYGGRTRSRLEATETVADVPSDPYILELQQILQKRGWYDGPLDGIMGPKTREAIAKAQERYGISAEDLR</sequence>
<dbReference type="Gene3D" id="1.10.101.10">
    <property type="entry name" value="PGBD-like superfamily/PGBD"/>
    <property type="match status" value="3"/>
</dbReference>
<dbReference type="Proteomes" id="UP001232992">
    <property type="component" value="Unassembled WGS sequence"/>
</dbReference>
<feature type="domain" description="Peptidoglycan binding-like" evidence="2">
    <location>
        <begin position="36"/>
        <end position="92"/>
    </location>
</feature>
<proteinExistence type="predicted"/>
<dbReference type="InterPro" id="IPR036366">
    <property type="entry name" value="PGBDSf"/>
</dbReference>
<dbReference type="PROSITE" id="PS51257">
    <property type="entry name" value="PROKAR_LIPOPROTEIN"/>
    <property type="match status" value="1"/>
</dbReference>
<name>A0ABT7BV82_9CYAN</name>
<feature type="domain" description="Peptidoglycan binding-like" evidence="2">
    <location>
        <begin position="183"/>
        <end position="223"/>
    </location>
</feature>
<keyword evidence="4" id="KW-1185">Reference proteome</keyword>
<reference evidence="3 4" key="1">
    <citation type="submission" date="2023-01" db="EMBL/GenBank/DDBJ databases">
        <title>Novel diversity within Roseofilum (Cyanobacteria; Desertifilaceae) from marine benthic mats with descriptions of four novel species.</title>
        <authorList>
            <person name="Wang Y."/>
            <person name="Berthold D.E."/>
            <person name="Hu J."/>
            <person name="Lefler F.W."/>
            <person name="Laughinghouse H.D. IV."/>
        </authorList>
    </citation>
    <scope>NUCLEOTIDE SEQUENCE [LARGE SCALE GENOMIC DNA]</scope>
    <source>
        <strain evidence="3 4">BLCC-M143</strain>
    </source>
</reference>
<dbReference type="RefSeq" id="WP_283757659.1">
    <property type="nucleotide sequence ID" value="NZ_JAQOSQ010000005.1"/>
</dbReference>
<dbReference type="InterPro" id="IPR002477">
    <property type="entry name" value="Peptidoglycan-bd-like"/>
</dbReference>
<comment type="caution">
    <text evidence="3">The sequence shown here is derived from an EMBL/GenBank/DDBJ whole genome shotgun (WGS) entry which is preliminary data.</text>
</comment>
<accession>A0ABT7BV82</accession>